<dbReference type="AlphaFoldDB" id="A0A5R8KG87"/>
<organism evidence="2 3">
    <name type="scientific">Phragmitibacter flavus</name>
    <dbReference type="NCBI Taxonomy" id="2576071"/>
    <lineage>
        <taxon>Bacteria</taxon>
        <taxon>Pseudomonadati</taxon>
        <taxon>Verrucomicrobiota</taxon>
        <taxon>Verrucomicrobiia</taxon>
        <taxon>Verrucomicrobiales</taxon>
        <taxon>Verrucomicrobiaceae</taxon>
        <taxon>Phragmitibacter</taxon>
    </lineage>
</organism>
<keyword evidence="1" id="KW-0472">Membrane</keyword>
<dbReference type="EMBL" id="VAUV01000005">
    <property type="protein sequence ID" value="TLD71314.1"/>
    <property type="molecule type" value="Genomic_DNA"/>
</dbReference>
<gene>
    <name evidence="2" type="ORF">FEM03_07225</name>
</gene>
<dbReference type="PROSITE" id="PS00430">
    <property type="entry name" value="TONB_DEPENDENT_REC_1"/>
    <property type="match status" value="1"/>
</dbReference>
<dbReference type="Pfam" id="PF07963">
    <property type="entry name" value="N_methyl"/>
    <property type="match status" value="1"/>
</dbReference>
<dbReference type="NCBIfam" id="TIGR02532">
    <property type="entry name" value="IV_pilin_GFxxxE"/>
    <property type="match status" value="1"/>
</dbReference>
<dbReference type="RefSeq" id="WP_138085529.1">
    <property type="nucleotide sequence ID" value="NZ_VAUV01000005.1"/>
</dbReference>
<sequence>MKHAILWHREGRRQGFTLMEVLLALFVFVVAVMGLVECINHIGLASAETRLERRVQSRLDSLLVEATRRSPWINQGRVDDSKLETVVEEDNVRYEIKAAPLEIKTDDGNSVRGLYHVSVTGSWLEDGRPHESTVETWVWPNLFERQR</sequence>
<keyword evidence="3" id="KW-1185">Reference proteome</keyword>
<name>A0A5R8KG87_9BACT</name>
<protein>
    <submittedName>
        <fullName evidence="2">Prepilin-type N-terminal cleavage/methylation domain-containing protein</fullName>
    </submittedName>
</protein>
<comment type="caution">
    <text evidence="2">The sequence shown here is derived from an EMBL/GenBank/DDBJ whole genome shotgun (WGS) entry which is preliminary data.</text>
</comment>
<proteinExistence type="predicted"/>
<reference evidence="2 3" key="1">
    <citation type="submission" date="2019-05" db="EMBL/GenBank/DDBJ databases">
        <title>Verrucobacter flavum gen. nov., sp. nov. a new member of the family Verrucomicrobiaceae.</title>
        <authorList>
            <person name="Szuroczki S."/>
            <person name="Abbaszade G."/>
            <person name="Szabo A."/>
            <person name="Felfoldi T."/>
            <person name="Schumann P."/>
            <person name="Boka K."/>
            <person name="Keki Z."/>
            <person name="Toumi M."/>
            <person name="Toth E."/>
        </authorList>
    </citation>
    <scope>NUCLEOTIDE SEQUENCE [LARGE SCALE GENOMIC DNA]</scope>
    <source>
        <strain evidence="2 3">MG-N-17</strain>
    </source>
</reference>
<keyword evidence="1" id="KW-1133">Transmembrane helix</keyword>
<evidence type="ECO:0000313" key="2">
    <source>
        <dbReference type="EMBL" id="TLD71314.1"/>
    </source>
</evidence>
<dbReference type="Proteomes" id="UP000306196">
    <property type="component" value="Unassembled WGS sequence"/>
</dbReference>
<evidence type="ECO:0000256" key="1">
    <source>
        <dbReference type="SAM" id="Phobius"/>
    </source>
</evidence>
<feature type="transmembrane region" description="Helical" evidence="1">
    <location>
        <begin position="21"/>
        <end position="44"/>
    </location>
</feature>
<keyword evidence="1" id="KW-0812">Transmembrane</keyword>
<dbReference type="InterPro" id="IPR010916">
    <property type="entry name" value="TonB_box_CS"/>
</dbReference>
<evidence type="ECO:0000313" key="3">
    <source>
        <dbReference type="Proteomes" id="UP000306196"/>
    </source>
</evidence>
<dbReference type="InterPro" id="IPR012902">
    <property type="entry name" value="N_methyl_site"/>
</dbReference>
<dbReference type="OrthoDB" id="193740at2"/>
<accession>A0A5R8KG87</accession>